<name>A0A2H5PRS0_CITUN</name>
<dbReference type="EMBL" id="BDQV01000113">
    <property type="protein sequence ID" value="GAY55063.1"/>
    <property type="molecule type" value="Genomic_DNA"/>
</dbReference>
<protein>
    <submittedName>
        <fullName evidence="2">Uncharacterized protein</fullName>
    </submittedName>
</protein>
<feature type="region of interest" description="Disordered" evidence="1">
    <location>
        <begin position="1"/>
        <end position="32"/>
    </location>
</feature>
<comment type="caution">
    <text evidence="2">The sequence shown here is derived from an EMBL/GenBank/DDBJ whole genome shotgun (WGS) entry which is preliminary data.</text>
</comment>
<accession>A0A2H5PRS0</accession>
<reference evidence="2 3" key="1">
    <citation type="journal article" date="2017" name="Front. Genet.">
        <title>Draft sequencing of the heterozygous diploid genome of Satsuma (Citrus unshiu Marc.) using a hybrid assembly approach.</title>
        <authorList>
            <person name="Shimizu T."/>
            <person name="Tanizawa Y."/>
            <person name="Mochizuki T."/>
            <person name="Nagasaki H."/>
            <person name="Yoshioka T."/>
            <person name="Toyoda A."/>
            <person name="Fujiyama A."/>
            <person name="Kaminuma E."/>
            <person name="Nakamura Y."/>
        </authorList>
    </citation>
    <scope>NUCLEOTIDE SEQUENCE [LARGE SCALE GENOMIC DNA]</scope>
    <source>
        <strain evidence="3">cv. Miyagawa wase</strain>
    </source>
</reference>
<dbReference type="AlphaFoldDB" id="A0A2H5PRS0"/>
<proteinExistence type="predicted"/>
<dbReference type="Proteomes" id="UP000236630">
    <property type="component" value="Unassembled WGS sequence"/>
</dbReference>
<sequence length="88" mass="9647">MAPDRAPKAVSPPTADQRQNDVPGGSGWSEMEEGVMRNKIQLVVSPIFGENPGGTKRNSRGFSSFDRRRSGWFSVARMAGERRPASKL</sequence>
<gene>
    <name evidence="2" type="ORF">CUMW_161560</name>
</gene>
<evidence type="ECO:0000256" key="1">
    <source>
        <dbReference type="SAM" id="MobiDB-lite"/>
    </source>
</evidence>
<keyword evidence="3" id="KW-1185">Reference proteome</keyword>
<evidence type="ECO:0000313" key="2">
    <source>
        <dbReference type="EMBL" id="GAY55063.1"/>
    </source>
</evidence>
<evidence type="ECO:0000313" key="3">
    <source>
        <dbReference type="Proteomes" id="UP000236630"/>
    </source>
</evidence>
<organism evidence="2 3">
    <name type="scientific">Citrus unshiu</name>
    <name type="common">Satsuma mandarin</name>
    <name type="synonym">Citrus nobilis var. unshiu</name>
    <dbReference type="NCBI Taxonomy" id="55188"/>
    <lineage>
        <taxon>Eukaryota</taxon>
        <taxon>Viridiplantae</taxon>
        <taxon>Streptophyta</taxon>
        <taxon>Embryophyta</taxon>
        <taxon>Tracheophyta</taxon>
        <taxon>Spermatophyta</taxon>
        <taxon>Magnoliopsida</taxon>
        <taxon>eudicotyledons</taxon>
        <taxon>Gunneridae</taxon>
        <taxon>Pentapetalae</taxon>
        <taxon>rosids</taxon>
        <taxon>malvids</taxon>
        <taxon>Sapindales</taxon>
        <taxon>Rutaceae</taxon>
        <taxon>Aurantioideae</taxon>
        <taxon>Citrus</taxon>
    </lineage>
</organism>